<dbReference type="InParanoid" id="B9THH5"/>
<evidence type="ECO:0000313" key="2">
    <source>
        <dbReference type="Proteomes" id="UP000008311"/>
    </source>
</evidence>
<keyword evidence="2" id="KW-1185">Reference proteome</keyword>
<name>B9THH5_RICCO</name>
<sequence>MKFSRFVANHREIVCLTNGNAKLLIPTEVPLAALEHFRRRLRDRVTRPLAWKRRDLREALRELTRHRQRRQPVERHIPVRAPQFRHRGVHGLVRRRGITEWTLRMR</sequence>
<evidence type="ECO:0000313" key="1">
    <source>
        <dbReference type="EMBL" id="EEF24689.1"/>
    </source>
</evidence>
<dbReference type="AlphaFoldDB" id="B9THH5"/>
<dbReference type="EMBL" id="EQ981526">
    <property type="protein sequence ID" value="EEF24689.1"/>
    <property type="molecule type" value="Genomic_DNA"/>
</dbReference>
<organism evidence="1 2">
    <name type="scientific">Ricinus communis</name>
    <name type="common">Castor bean</name>
    <dbReference type="NCBI Taxonomy" id="3988"/>
    <lineage>
        <taxon>Eukaryota</taxon>
        <taxon>Viridiplantae</taxon>
        <taxon>Streptophyta</taxon>
        <taxon>Embryophyta</taxon>
        <taxon>Tracheophyta</taxon>
        <taxon>Spermatophyta</taxon>
        <taxon>Magnoliopsida</taxon>
        <taxon>eudicotyledons</taxon>
        <taxon>Gunneridae</taxon>
        <taxon>Pentapetalae</taxon>
        <taxon>rosids</taxon>
        <taxon>fabids</taxon>
        <taxon>Malpighiales</taxon>
        <taxon>Euphorbiaceae</taxon>
        <taxon>Acalyphoideae</taxon>
        <taxon>Acalypheae</taxon>
        <taxon>Ricinus</taxon>
    </lineage>
</organism>
<accession>B9THH5</accession>
<reference evidence="2" key="1">
    <citation type="journal article" date="2010" name="Nat. Biotechnol.">
        <title>Draft genome sequence of the oilseed species Ricinus communis.</title>
        <authorList>
            <person name="Chan A.P."/>
            <person name="Crabtree J."/>
            <person name="Zhao Q."/>
            <person name="Lorenzi H."/>
            <person name="Orvis J."/>
            <person name="Puiu D."/>
            <person name="Melake-Berhan A."/>
            <person name="Jones K.M."/>
            <person name="Redman J."/>
            <person name="Chen G."/>
            <person name="Cahoon E.B."/>
            <person name="Gedil M."/>
            <person name="Stanke M."/>
            <person name="Haas B.J."/>
            <person name="Wortman J.R."/>
            <person name="Fraser-Liggett C.M."/>
            <person name="Ravel J."/>
            <person name="Rabinowicz P.D."/>
        </authorList>
    </citation>
    <scope>NUCLEOTIDE SEQUENCE [LARGE SCALE GENOMIC DNA]</scope>
    <source>
        <strain evidence="2">cv. Hale</strain>
    </source>
</reference>
<protein>
    <submittedName>
        <fullName evidence="1">Uncharacterized protein</fullName>
    </submittedName>
</protein>
<gene>
    <name evidence="1" type="ORF">RCOM_1894200</name>
</gene>
<dbReference type="Proteomes" id="UP000008311">
    <property type="component" value="Unassembled WGS sequence"/>
</dbReference>
<proteinExistence type="predicted"/>